<name>A0AA89C1Q6_PINIB</name>
<sequence length="403" mass="45471">MSLSCKIRRFIVFSSIAGKLAKLGPDEILQYFQTELEKDFAYDDDTVIDQLQVAMEELRKAKMEVPPPPAKTPNPELPTLPFGLEIEPSIEQIIKGRNPETIDDHFKRNPHKGKAGYMKRRGLNSSLTPELNRQGSDSSSMLSSRVSEMSGDDKSSYYDTAANSRLSLSEYNSKISAQSSRTSYAGDSEIGSISGLRQTPISDEGMDGFDEHLVTAMPSRETTIENLADELRTPSVHSDYDNMENGLSNHDDMDVTMTEVSMRHEIPVEHMRQEIPVQHIPASKSDSYIKHLQRVNGSESWTDRGEDKVVEQSDVLSREDVNRLSNSSKRGVRSEHDLHTGSPRYVSKVEITPHKQPYSPQSNGYLSEMNGEHYSHSHKMETHSTSFNQRSQHKQIRIQTSQI</sequence>
<evidence type="ECO:0000313" key="2">
    <source>
        <dbReference type="EMBL" id="KAK3098232.1"/>
    </source>
</evidence>
<feature type="region of interest" description="Disordered" evidence="1">
    <location>
        <begin position="320"/>
        <end position="343"/>
    </location>
</feature>
<dbReference type="EMBL" id="VSWD01000007">
    <property type="protein sequence ID" value="KAK3098232.1"/>
    <property type="molecule type" value="Genomic_DNA"/>
</dbReference>
<dbReference type="Proteomes" id="UP001186944">
    <property type="component" value="Unassembled WGS sequence"/>
</dbReference>
<gene>
    <name evidence="2" type="ORF">FSP39_017432</name>
</gene>
<evidence type="ECO:0000313" key="3">
    <source>
        <dbReference type="Proteomes" id="UP001186944"/>
    </source>
</evidence>
<feature type="compositionally biased region" description="Low complexity" evidence="1">
    <location>
        <begin position="136"/>
        <end position="149"/>
    </location>
</feature>
<evidence type="ECO:0000256" key="1">
    <source>
        <dbReference type="SAM" id="MobiDB-lite"/>
    </source>
</evidence>
<feature type="compositionally biased region" description="Polar residues" evidence="1">
    <location>
        <begin position="123"/>
        <end position="135"/>
    </location>
</feature>
<organism evidence="2 3">
    <name type="scientific">Pinctada imbricata</name>
    <name type="common">Atlantic pearl-oyster</name>
    <name type="synonym">Pinctada martensii</name>
    <dbReference type="NCBI Taxonomy" id="66713"/>
    <lineage>
        <taxon>Eukaryota</taxon>
        <taxon>Metazoa</taxon>
        <taxon>Spiralia</taxon>
        <taxon>Lophotrochozoa</taxon>
        <taxon>Mollusca</taxon>
        <taxon>Bivalvia</taxon>
        <taxon>Autobranchia</taxon>
        <taxon>Pteriomorphia</taxon>
        <taxon>Pterioida</taxon>
        <taxon>Pterioidea</taxon>
        <taxon>Pteriidae</taxon>
        <taxon>Pinctada</taxon>
    </lineage>
</organism>
<feature type="region of interest" description="Disordered" evidence="1">
    <location>
        <begin position="375"/>
        <end position="403"/>
    </location>
</feature>
<dbReference type="AlphaFoldDB" id="A0AA89C1Q6"/>
<reference evidence="2" key="1">
    <citation type="submission" date="2019-08" db="EMBL/GenBank/DDBJ databases">
        <title>The improved chromosome-level genome for the pearl oyster Pinctada fucata martensii using PacBio sequencing and Hi-C.</title>
        <authorList>
            <person name="Zheng Z."/>
        </authorList>
    </citation>
    <scope>NUCLEOTIDE SEQUENCE</scope>
    <source>
        <strain evidence="2">ZZ-2019</strain>
        <tissue evidence="2">Adductor muscle</tissue>
    </source>
</reference>
<protein>
    <submittedName>
        <fullName evidence="2">Uncharacterized protein</fullName>
    </submittedName>
</protein>
<proteinExistence type="predicted"/>
<feature type="compositionally biased region" description="Basic residues" evidence="1">
    <location>
        <begin position="108"/>
        <end position="122"/>
    </location>
</feature>
<comment type="caution">
    <text evidence="2">The sequence shown here is derived from an EMBL/GenBank/DDBJ whole genome shotgun (WGS) entry which is preliminary data.</text>
</comment>
<feature type="region of interest" description="Disordered" evidence="1">
    <location>
        <begin position="101"/>
        <end position="158"/>
    </location>
</feature>
<keyword evidence="3" id="KW-1185">Reference proteome</keyword>
<accession>A0AA89C1Q6</accession>